<sequence length="898" mass="99853">WAGDVISSKDKSAVADEFLDLQKDIELRKEGATKLHTAAEAYHHILSKKQFNEALGDSDKLLPIDALGIVMIVHGEQFPDDSDFGSSLVKLGRAHCKAATLQEAYALTFKDTFITAIEKFKEEIKEYEALRKKAESRKQTLESATSRFERLRGSKKDKDRQEAEEELERAQQRYDETSEDLRAHIHAIQEHEITQQRELTHFLELEINYVQQYLDVLHEVRDEWPDRNATVKRHSRRRSSAAPSRSRPIVQSTPVSQAVSSAVADSSDEEAATRDKGSSRFIKHRKSNSTGSRTPSRPSSRPPSRPPSRPSSRLSRKRANSTANALGSEKDSQIETEIEKEKETEGDKDKEGRPRRFSVAGWASTAVESISSMGSNKSKDKEAFTSFDNDATAAPTPEVEPPPPIKKSNSFSLTRRLSRKKQSQEDIHTTSPKVTPRILKPPSLQDTKVVWALQDFAGSVDELSFKTGVEIKVLNEVVDGWWMGEIDGKKGLFPTAYVSTMPLRPSMPNRPSRNGATTLPTITSPDAFQIDNGYATSDMEDLTTYTPLAHSRSPLNPNFNDIASITDQEEDSSPFPLFPTRPRRFSDDMFMEELKPKTTPRMRTMLLSADVEGINKPLISRSVSEDPSNISPTKRAPPPPPPRRTQVPAHGTSPAVPERKLGPALPARPSVVYNGSNTTNSAAELSNVGCGQFRQNPFQPQGVPPLTATKMANTMKKRKIAVLGSRSVGKSSLVKQFIENHFVDSYYPTIESTFARSVVYNGIEYDCQIIDTAGQDEYSPINPQYAIGIHGYVLVYSIATRNSFDMIQIVYDKIVDFCGVTDIPCVIVGAKVDLAPKHRLVQTTEGQKVAEQNNCAFVETSAKDDINVSEVFELCLQEIEKRAAPNQSEPAARGCTLM</sequence>
<dbReference type="GO" id="GO:0007165">
    <property type="term" value="P:signal transduction"/>
    <property type="evidence" value="ECO:0007669"/>
    <property type="project" value="InterPro"/>
</dbReference>
<reference evidence="18 19" key="1">
    <citation type="journal article" date="2019" name="Nat. Ecol. Evol.">
        <title>Megaphylogeny resolves global patterns of mushroom evolution.</title>
        <authorList>
            <person name="Varga T."/>
            <person name="Krizsan K."/>
            <person name="Foldi C."/>
            <person name="Dima B."/>
            <person name="Sanchez-Garcia M."/>
            <person name="Sanchez-Ramirez S."/>
            <person name="Szollosi G.J."/>
            <person name="Szarkandi J.G."/>
            <person name="Papp V."/>
            <person name="Albert L."/>
            <person name="Andreopoulos W."/>
            <person name="Angelini C."/>
            <person name="Antonin V."/>
            <person name="Barry K.W."/>
            <person name="Bougher N.L."/>
            <person name="Buchanan P."/>
            <person name="Buyck B."/>
            <person name="Bense V."/>
            <person name="Catcheside P."/>
            <person name="Chovatia M."/>
            <person name="Cooper J."/>
            <person name="Damon W."/>
            <person name="Desjardin D."/>
            <person name="Finy P."/>
            <person name="Geml J."/>
            <person name="Haridas S."/>
            <person name="Hughes K."/>
            <person name="Justo A."/>
            <person name="Karasinski D."/>
            <person name="Kautmanova I."/>
            <person name="Kiss B."/>
            <person name="Kocsube S."/>
            <person name="Kotiranta H."/>
            <person name="LaButti K.M."/>
            <person name="Lechner B.E."/>
            <person name="Liimatainen K."/>
            <person name="Lipzen A."/>
            <person name="Lukacs Z."/>
            <person name="Mihaltcheva S."/>
            <person name="Morgado L.N."/>
            <person name="Niskanen T."/>
            <person name="Noordeloos M.E."/>
            <person name="Ohm R.A."/>
            <person name="Ortiz-Santana B."/>
            <person name="Ovrebo C."/>
            <person name="Racz N."/>
            <person name="Riley R."/>
            <person name="Savchenko A."/>
            <person name="Shiryaev A."/>
            <person name="Soop K."/>
            <person name="Spirin V."/>
            <person name="Szebenyi C."/>
            <person name="Tomsovsky M."/>
            <person name="Tulloss R.E."/>
            <person name="Uehling J."/>
            <person name="Grigoriev I.V."/>
            <person name="Vagvolgyi C."/>
            <person name="Papp T."/>
            <person name="Martin F.M."/>
            <person name="Miettinen O."/>
            <person name="Hibbett D.S."/>
            <person name="Nagy L.G."/>
        </authorList>
    </citation>
    <scope>NUCLEOTIDE SEQUENCE [LARGE SCALE GENOMIC DNA]</scope>
    <source>
        <strain evidence="18 19">CBS 121175</strain>
    </source>
</reference>
<feature type="region of interest" description="Disordered" evidence="15">
    <location>
        <begin position="228"/>
        <end position="362"/>
    </location>
</feature>
<keyword evidence="9" id="KW-0472">Membrane</keyword>
<keyword evidence="2 14" id="KW-0728">SH3 domain</keyword>
<dbReference type="Gene3D" id="3.40.50.300">
    <property type="entry name" value="P-loop containing nucleotide triphosphate hydrolases"/>
    <property type="match status" value="1"/>
</dbReference>
<dbReference type="InterPro" id="IPR001452">
    <property type="entry name" value="SH3_domain"/>
</dbReference>
<dbReference type="NCBIfam" id="TIGR00231">
    <property type="entry name" value="small_GTP"/>
    <property type="match status" value="1"/>
</dbReference>
<dbReference type="SMART" id="SM00721">
    <property type="entry name" value="BAR"/>
    <property type="match status" value="1"/>
</dbReference>
<dbReference type="EMBL" id="ML210166">
    <property type="protein sequence ID" value="TFK27306.1"/>
    <property type="molecule type" value="Genomic_DNA"/>
</dbReference>
<dbReference type="SMART" id="SM00326">
    <property type="entry name" value="SH3"/>
    <property type="match status" value="1"/>
</dbReference>
<comment type="subcellular location">
    <subcellularLocation>
        <location evidence="1">Cell membrane</location>
        <topology evidence="1">Lipid-anchor</topology>
        <orientation evidence="1">Cytoplasmic side</orientation>
    </subcellularLocation>
</comment>
<feature type="compositionally biased region" description="Polar residues" evidence="15">
    <location>
        <begin position="509"/>
        <end position="526"/>
    </location>
</feature>
<accession>A0A5C3L595</accession>
<dbReference type="SUPFAM" id="SSF103657">
    <property type="entry name" value="BAR/IMD domain-like"/>
    <property type="match status" value="1"/>
</dbReference>
<gene>
    <name evidence="18" type="ORF">FA15DRAFT_586756</name>
</gene>
<dbReference type="PRINTS" id="PR00449">
    <property type="entry name" value="RASTRNSFRMNG"/>
</dbReference>
<dbReference type="PROSITE" id="PS51021">
    <property type="entry name" value="BAR"/>
    <property type="match status" value="1"/>
</dbReference>
<keyword evidence="11" id="KW-0636">Prenylation</keyword>
<evidence type="ECO:0000256" key="14">
    <source>
        <dbReference type="PROSITE-ProRule" id="PRU00192"/>
    </source>
</evidence>
<feature type="compositionally biased region" description="Basic residues" evidence="15">
    <location>
        <begin position="230"/>
        <end position="239"/>
    </location>
</feature>
<evidence type="ECO:0000256" key="11">
    <source>
        <dbReference type="ARBA" id="ARBA00023289"/>
    </source>
</evidence>
<comment type="catalytic activity">
    <reaction evidence="13">
        <text>GTP + H2O = GDP + phosphate + H(+)</text>
        <dbReference type="Rhea" id="RHEA:19669"/>
        <dbReference type="ChEBI" id="CHEBI:15377"/>
        <dbReference type="ChEBI" id="CHEBI:15378"/>
        <dbReference type="ChEBI" id="CHEBI:37565"/>
        <dbReference type="ChEBI" id="CHEBI:43474"/>
        <dbReference type="ChEBI" id="CHEBI:58189"/>
    </reaction>
    <physiologicalReaction direction="left-to-right" evidence="13">
        <dbReference type="Rhea" id="RHEA:19670"/>
    </physiologicalReaction>
</comment>
<feature type="region of interest" description="Disordered" evidence="15">
    <location>
        <begin position="135"/>
        <end position="165"/>
    </location>
</feature>
<feature type="compositionally biased region" description="Basic and acidic residues" evidence="15">
    <location>
        <begin position="147"/>
        <end position="161"/>
    </location>
</feature>
<dbReference type="SUPFAM" id="SSF52540">
    <property type="entry name" value="P-loop containing nucleoside triphosphate hydrolases"/>
    <property type="match status" value="1"/>
</dbReference>
<keyword evidence="3" id="KW-0488">Methylation</keyword>
<keyword evidence="7" id="KW-0460">Magnesium</keyword>
<evidence type="ECO:0000256" key="3">
    <source>
        <dbReference type="ARBA" id="ARBA00022481"/>
    </source>
</evidence>
<dbReference type="PROSITE" id="PS51421">
    <property type="entry name" value="RAS"/>
    <property type="match status" value="1"/>
</dbReference>
<evidence type="ECO:0000256" key="6">
    <source>
        <dbReference type="ARBA" id="ARBA00022801"/>
    </source>
</evidence>
<comment type="similarity">
    <text evidence="12">Belongs to the small GTPase superfamily. Rheb family.</text>
</comment>
<evidence type="ECO:0000256" key="1">
    <source>
        <dbReference type="ARBA" id="ARBA00004342"/>
    </source>
</evidence>
<dbReference type="InterPro" id="IPR005225">
    <property type="entry name" value="Small_GTP-bd"/>
</dbReference>
<dbReference type="PROSITE" id="PS51419">
    <property type="entry name" value="RAB"/>
    <property type="match status" value="1"/>
</dbReference>
<dbReference type="GO" id="GO:0003924">
    <property type="term" value="F:GTPase activity"/>
    <property type="evidence" value="ECO:0007669"/>
    <property type="project" value="InterPro"/>
</dbReference>
<evidence type="ECO:0000256" key="15">
    <source>
        <dbReference type="SAM" id="MobiDB-lite"/>
    </source>
</evidence>
<dbReference type="GO" id="GO:0005525">
    <property type="term" value="F:GTP binding"/>
    <property type="evidence" value="ECO:0007669"/>
    <property type="project" value="UniProtKB-KW"/>
</dbReference>
<name>A0A5C3L595_COPMA</name>
<dbReference type="Pfam" id="PF00018">
    <property type="entry name" value="SH3_1"/>
    <property type="match status" value="1"/>
</dbReference>
<dbReference type="InterPro" id="IPR036028">
    <property type="entry name" value="SH3-like_dom_sf"/>
</dbReference>
<dbReference type="InterPro" id="IPR020849">
    <property type="entry name" value="Small_GTPase_Ras-type"/>
</dbReference>
<dbReference type="InterPro" id="IPR004148">
    <property type="entry name" value="BAR_dom"/>
</dbReference>
<dbReference type="Proteomes" id="UP000307440">
    <property type="component" value="Unassembled WGS sequence"/>
</dbReference>
<dbReference type="CDD" id="cd07593">
    <property type="entry name" value="BAR_MUG137_fungi"/>
    <property type="match status" value="1"/>
</dbReference>
<feature type="compositionally biased region" description="Polar residues" evidence="15">
    <location>
        <begin position="621"/>
        <end position="632"/>
    </location>
</feature>
<evidence type="ECO:0000256" key="13">
    <source>
        <dbReference type="ARBA" id="ARBA00049117"/>
    </source>
</evidence>
<dbReference type="InterPro" id="IPR027417">
    <property type="entry name" value="P-loop_NTPase"/>
</dbReference>
<evidence type="ECO:0000256" key="8">
    <source>
        <dbReference type="ARBA" id="ARBA00023134"/>
    </source>
</evidence>
<evidence type="ECO:0000313" key="18">
    <source>
        <dbReference type="EMBL" id="TFK27306.1"/>
    </source>
</evidence>
<keyword evidence="6" id="KW-0378">Hydrolase</keyword>
<feature type="compositionally biased region" description="Basic and acidic residues" evidence="15">
    <location>
        <begin position="328"/>
        <end position="354"/>
    </location>
</feature>
<evidence type="ECO:0000256" key="7">
    <source>
        <dbReference type="ARBA" id="ARBA00022842"/>
    </source>
</evidence>
<evidence type="ECO:0000256" key="5">
    <source>
        <dbReference type="ARBA" id="ARBA00022741"/>
    </source>
</evidence>
<feature type="region of interest" description="Disordered" evidence="15">
    <location>
        <begin position="389"/>
        <end position="440"/>
    </location>
</feature>
<evidence type="ECO:0000256" key="9">
    <source>
        <dbReference type="ARBA" id="ARBA00023136"/>
    </source>
</evidence>
<feature type="compositionally biased region" description="Low complexity" evidence="15">
    <location>
        <begin position="240"/>
        <end position="265"/>
    </location>
</feature>
<keyword evidence="19" id="KW-1185">Reference proteome</keyword>
<dbReference type="InterPro" id="IPR001806">
    <property type="entry name" value="Small_GTPase"/>
</dbReference>
<feature type="non-terminal residue" evidence="18">
    <location>
        <position position="1"/>
    </location>
</feature>
<dbReference type="AlphaFoldDB" id="A0A5C3L595"/>
<dbReference type="CDD" id="cd00174">
    <property type="entry name" value="SH3"/>
    <property type="match status" value="1"/>
</dbReference>
<evidence type="ECO:0000256" key="10">
    <source>
        <dbReference type="ARBA" id="ARBA00023288"/>
    </source>
</evidence>
<dbReference type="Pfam" id="PF00071">
    <property type="entry name" value="Ras"/>
    <property type="match status" value="1"/>
</dbReference>
<dbReference type="GO" id="GO:0046872">
    <property type="term" value="F:metal ion binding"/>
    <property type="evidence" value="ECO:0007669"/>
    <property type="project" value="UniProtKB-KW"/>
</dbReference>
<feature type="domain" description="BAR" evidence="17">
    <location>
        <begin position="3"/>
        <end position="233"/>
    </location>
</feature>
<dbReference type="PROSITE" id="PS51420">
    <property type="entry name" value="RHO"/>
    <property type="match status" value="1"/>
</dbReference>
<organism evidence="18 19">
    <name type="scientific">Coprinopsis marcescibilis</name>
    <name type="common">Agaric fungus</name>
    <name type="synonym">Psathyrella marcescibilis</name>
    <dbReference type="NCBI Taxonomy" id="230819"/>
    <lineage>
        <taxon>Eukaryota</taxon>
        <taxon>Fungi</taxon>
        <taxon>Dikarya</taxon>
        <taxon>Basidiomycota</taxon>
        <taxon>Agaricomycotina</taxon>
        <taxon>Agaricomycetes</taxon>
        <taxon>Agaricomycetidae</taxon>
        <taxon>Agaricales</taxon>
        <taxon>Agaricineae</taxon>
        <taxon>Psathyrellaceae</taxon>
        <taxon>Coprinopsis</taxon>
    </lineage>
</organism>
<dbReference type="GO" id="GO:0005737">
    <property type="term" value="C:cytoplasm"/>
    <property type="evidence" value="ECO:0007669"/>
    <property type="project" value="InterPro"/>
</dbReference>
<dbReference type="SMART" id="SM00173">
    <property type="entry name" value="RAS"/>
    <property type="match status" value="1"/>
</dbReference>
<evidence type="ECO:0000259" key="16">
    <source>
        <dbReference type="PROSITE" id="PS50002"/>
    </source>
</evidence>
<dbReference type="PANTHER" id="PTHR24070">
    <property type="entry name" value="RAS, DI-RAS, AND RHEB FAMILY MEMBERS OF SMALL GTPASE SUPERFAMILY"/>
    <property type="match status" value="1"/>
</dbReference>
<dbReference type="OrthoDB" id="10263741at2759"/>
<dbReference type="Pfam" id="PF03114">
    <property type="entry name" value="BAR"/>
    <property type="match status" value="1"/>
</dbReference>
<keyword evidence="4" id="KW-0479">Metal-binding</keyword>
<dbReference type="Gene3D" id="1.20.1270.60">
    <property type="entry name" value="Arfaptin homology (AH) domain/BAR domain"/>
    <property type="match status" value="1"/>
</dbReference>
<dbReference type="PROSITE" id="PS50002">
    <property type="entry name" value="SH3"/>
    <property type="match status" value="1"/>
</dbReference>
<feature type="domain" description="SH3" evidence="16">
    <location>
        <begin position="445"/>
        <end position="503"/>
    </location>
</feature>
<dbReference type="SMART" id="SM00174">
    <property type="entry name" value="RHO"/>
    <property type="match status" value="1"/>
</dbReference>
<keyword evidence="10" id="KW-0449">Lipoprotein</keyword>
<dbReference type="InterPro" id="IPR027267">
    <property type="entry name" value="AH/BAR_dom_sf"/>
</dbReference>
<dbReference type="Gene3D" id="2.30.30.40">
    <property type="entry name" value="SH3 Domains"/>
    <property type="match status" value="1"/>
</dbReference>
<evidence type="ECO:0000256" key="12">
    <source>
        <dbReference type="ARBA" id="ARBA00037969"/>
    </source>
</evidence>
<proteinExistence type="inferred from homology"/>
<dbReference type="SUPFAM" id="SSF50044">
    <property type="entry name" value="SH3-domain"/>
    <property type="match status" value="1"/>
</dbReference>
<protein>
    <submittedName>
        <fullName evidence="18">Ras-domain-containing protein</fullName>
    </submittedName>
</protein>
<keyword evidence="5" id="KW-0547">Nucleotide-binding</keyword>
<keyword evidence="8" id="KW-0342">GTP-binding</keyword>
<evidence type="ECO:0000256" key="2">
    <source>
        <dbReference type="ARBA" id="ARBA00022443"/>
    </source>
</evidence>
<evidence type="ECO:0000313" key="19">
    <source>
        <dbReference type="Proteomes" id="UP000307440"/>
    </source>
</evidence>
<feature type="compositionally biased region" description="Pro residues" evidence="15">
    <location>
        <begin position="300"/>
        <end position="309"/>
    </location>
</feature>
<feature type="region of interest" description="Disordered" evidence="15">
    <location>
        <begin position="619"/>
        <end position="666"/>
    </location>
</feature>
<feature type="region of interest" description="Disordered" evidence="15">
    <location>
        <begin position="504"/>
        <end position="527"/>
    </location>
</feature>
<dbReference type="GO" id="GO:0005886">
    <property type="term" value="C:plasma membrane"/>
    <property type="evidence" value="ECO:0007669"/>
    <property type="project" value="UniProtKB-SubCell"/>
</dbReference>
<dbReference type="SMART" id="SM00175">
    <property type="entry name" value="RAB"/>
    <property type="match status" value="1"/>
</dbReference>
<dbReference type="STRING" id="230819.A0A5C3L595"/>
<evidence type="ECO:0000259" key="17">
    <source>
        <dbReference type="PROSITE" id="PS51021"/>
    </source>
</evidence>
<evidence type="ECO:0000256" key="4">
    <source>
        <dbReference type="ARBA" id="ARBA00022723"/>
    </source>
</evidence>
<dbReference type="FunFam" id="3.40.50.300:FF:000273">
    <property type="entry name" value="GTP-binding protein Rheb homolog"/>
    <property type="match status" value="1"/>
</dbReference>